<dbReference type="InterPro" id="IPR038332">
    <property type="entry name" value="PPE_sf"/>
</dbReference>
<evidence type="ECO:0000256" key="1">
    <source>
        <dbReference type="ARBA" id="ARBA00010652"/>
    </source>
</evidence>
<comment type="caution">
    <text evidence="5">The sequence shown here is derived from an EMBL/GenBank/DDBJ whole genome shotgun (WGS) entry which is preliminary data.</text>
</comment>
<dbReference type="Gene3D" id="1.20.1260.20">
    <property type="entry name" value="PPE superfamily"/>
    <property type="match status" value="1"/>
</dbReference>
<dbReference type="OrthoDB" id="4753779at2"/>
<dbReference type="Pfam" id="PF12484">
    <property type="entry name" value="PPE-SVP"/>
    <property type="match status" value="1"/>
</dbReference>
<feature type="domain" description="PPE family C-terminal" evidence="4">
    <location>
        <begin position="298"/>
        <end position="391"/>
    </location>
</feature>
<organism evidence="5 6">
    <name type="scientific">Mycobacterium angelicum</name>
    <dbReference type="NCBI Taxonomy" id="470074"/>
    <lineage>
        <taxon>Bacteria</taxon>
        <taxon>Bacillati</taxon>
        <taxon>Actinomycetota</taxon>
        <taxon>Actinomycetes</taxon>
        <taxon>Mycobacteriales</taxon>
        <taxon>Mycobacteriaceae</taxon>
        <taxon>Mycobacterium</taxon>
    </lineage>
</organism>
<feature type="domain" description="PPE" evidence="3">
    <location>
        <begin position="4"/>
        <end position="168"/>
    </location>
</feature>
<proteinExistence type="inferred from homology"/>
<dbReference type="RefSeq" id="WP_083114173.1">
    <property type="nucleotide sequence ID" value="NZ_JACKTS010000061.1"/>
</dbReference>
<dbReference type="PANTHER" id="PTHR46766">
    <property type="entry name" value="GLUTAMINE-RICH PROTEIN 2"/>
    <property type="match status" value="1"/>
</dbReference>
<dbReference type="Pfam" id="PF00823">
    <property type="entry name" value="PPE"/>
    <property type="match status" value="1"/>
</dbReference>
<dbReference type="GO" id="GO:0052572">
    <property type="term" value="P:response to host immune response"/>
    <property type="evidence" value="ECO:0007669"/>
    <property type="project" value="TreeGrafter"/>
</dbReference>
<gene>
    <name evidence="5" type="ORF">BST12_16465</name>
</gene>
<dbReference type="SUPFAM" id="SSF140459">
    <property type="entry name" value="PE/PPE dimer-like"/>
    <property type="match status" value="1"/>
</dbReference>
<name>A0A1W9ZQ42_MYCAN</name>
<evidence type="ECO:0000259" key="3">
    <source>
        <dbReference type="Pfam" id="PF00823"/>
    </source>
</evidence>
<dbReference type="Proteomes" id="UP000192284">
    <property type="component" value="Unassembled WGS sequence"/>
</dbReference>
<evidence type="ECO:0000313" key="5">
    <source>
        <dbReference type="EMBL" id="ORA19783.1"/>
    </source>
</evidence>
<keyword evidence="6" id="KW-1185">Reference proteome</keyword>
<evidence type="ECO:0000256" key="2">
    <source>
        <dbReference type="SAM" id="MobiDB-lite"/>
    </source>
</evidence>
<comment type="similarity">
    <text evidence="1">Belongs to the mycobacterial PPE family.</text>
</comment>
<dbReference type="EMBL" id="MVHE01000026">
    <property type="protein sequence ID" value="ORA19783.1"/>
    <property type="molecule type" value="Genomic_DNA"/>
</dbReference>
<reference evidence="5 6" key="1">
    <citation type="submission" date="2017-02" db="EMBL/GenBank/DDBJ databases">
        <title>The new phylogeny of genus Mycobacterium.</title>
        <authorList>
            <person name="Tortoli E."/>
            <person name="Trovato A."/>
            <person name="Cirillo D.M."/>
        </authorList>
    </citation>
    <scope>NUCLEOTIDE SEQUENCE [LARGE SCALE GENOMIC DNA]</scope>
    <source>
        <strain evidence="5 6">DSM 45057</strain>
    </source>
</reference>
<dbReference type="FunFam" id="1.20.1260.20:FF:000001">
    <property type="entry name" value="PPE family protein PPE41"/>
    <property type="match status" value="1"/>
</dbReference>
<accession>A0A1W9ZQ42</accession>
<protein>
    <recommendedName>
        <fullName evidence="7">PPE family protein</fullName>
    </recommendedName>
</protein>
<evidence type="ECO:0000313" key="6">
    <source>
        <dbReference type="Proteomes" id="UP000192284"/>
    </source>
</evidence>
<dbReference type="InterPro" id="IPR022171">
    <property type="entry name" value="PPE_C"/>
</dbReference>
<evidence type="ECO:0000259" key="4">
    <source>
        <dbReference type="Pfam" id="PF12484"/>
    </source>
</evidence>
<feature type="region of interest" description="Disordered" evidence="2">
    <location>
        <begin position="374"/>
        <end position="395"/>
    </location>
</feature>
<dbReference type="PANTHER" id="PTHR46766:SF1">
    <property type="entry name" value="GLUTAMINE-RICH PROTEIN 2"/>
    <property type="match status" value="1"/>
</dbReference>
<sequence>MILDFSWLPPEINSLRIFSGAGSSPLFTAAAAWEALGADLQASVNSIQSLLADLTGGPWTGPASASMAAAATPYVSWLSAAAAQADLSAGQARAAATAFETALAATVHPAAVDANRVSLLSLIATNFLGQNTPAIAATEFDYVEMWAQDVAAMVTYYTGATSVASTLTPFSVPPVSLAGLAQIGAQVTSAATSATATLSPTLQSLSTGAAGAVTAVQSAASAVPIGELQSFAQIAMYPASMMISPMMQLAQMGNTGANAAGLASAGMTAADMPKMVGDITPAAKGLGGVGGLGAGMDAGLGKARLVGAMSVPPTWEGSMPKGMASSAMSGLGANAAALEAAAQGAGAGGGMPMMPMPMGAGGAGAGMPGGMMGRGGANPHVVQQRPSVIPRSGVG</sequence>
<evidence type="ECO:0008006" key="7">
    <source>
        <dbReference type="Google" id="ProtNLM"/>
    </source>
</evidence>
<dbReference type="InterPro" id="IPR000030">
    <property type="entry name" value="PPE_dom"/>
</dbReference>
<dbReference type="AlphaFoldDB" id="A0A1W9ZQ42"/>